<keyword evidence="3" id="KW-1185">Reference proteome</keyword>
<evidence type="ECO:0000313" key="3">
    <source>
        <dbReference type="Proteomes" id="UP001651158"/>
    </source>
</evidence>
<comment type="caution">
    <text evidence="2">The sequence shown here is derived from an EMBL/GenBank/DDBJ whole genome shotgun (WGS) entry which is preliminary data.</text>
</comment>
<organism evidence="2 3">
    <name type="scientific">Taenia crassiceps</name>
    <dbReference type="NCBI Taxonomy" id="6207"/>
    <lineage>
        <taxon>Eukaryota</taxon>
        <taxon>Metazoa</taxon>
        <taxon>Spiralia</taxon>
        <taxon>Lophotrochozoa</taxon>
        <taxon>Platyhelminthes</taxon>
        <taxon>Cestoda</taxon>
        <taxon>Eucestoda</taxon>
        <taxon>Cyclophyllidea</taxon>
        <taxon>Taeniidae</taxon>
        <taxon>Taenia</taxon>
    </lineage>
</organism>
<protein>
    <submittedName>
        <fullName evidence="2">Uncharacterized protein</fullName>
    </submittedName>
</protein>
<sequence>MSKKKMGKNQGDRIDEEEENEESFVMKSESGQCAGSGFGVGDDLDILAGGLAAAIQAGCVPTVGGIVHRPPIRVLATTFFLAGTTRAAVRRKPSVNCDGERLLHRDIEGVEFVAMKQD</sequence>
<gene>
    <name evidence="2" type="ORF">TcWFU_007588</name>
</gene>
<proteinExistence type="predicted"/>
<name>A0ABR4Q4B6_9CEST</name>
<reference evidence="2 3" key="1">
    <citation type="journal article" date="2022" name="Front. Cell. Infect. Microbiol.">
        <title>The Genomes of Two Strains of Taenia crassiceps the Animal Model for the Study of Human Cysticercosis.</title>
        <authorList>
            <person name="Bobes R.J."/>
            <person name="Estrada K."/>
            <person name="Rios-Valencia D.G."/>
            <person name="Calderon-Gallegos A."/>
            <person name="de la Torre P."/>
            <person name="Carrero J.C."/>
            <person name="Sanchez-Flores A."/>
            <person name="Laclette J.P."/>
        </authorList>
    </citation>
    <scope>NUCLEOTIDE SEQUENCE [LARGE SCALE GENOMIC DNA]</scope>
    <source>
        <strain evidence="2">WFUcys</strain>
    </source>
</reference>
<dbReference type="EMBL" id="JAKROA010000012">
    <property type="protein sequence ID" value="KAL5104508.1"/>
    <property type="molecule type" value="Genomic_DNA"/>
</dbReference>
<evidence type="ECO:0000313" key="2">
    <source>
        <dbReference type="EMBL" id="KAL5104508.1"/>
    </source>
</evidence>
<dbReference type="Proteomes" id="UP001651158">
    <property type="component" value="Unassembled WGS sequence"/>
</dbReference>
<evidence type="ECO:0000256" key="1">
    <source>
        <dbReference type="SAM" id="MobiDB-lite"/>
    </source>
</evidence>
<feature type="region of interest" description="Disordered" evidence="1">
    <location>
        <begin position="1"/>
        <end position="29"/>
    </location>
</feature>
<accession>A0ABR4Q4B6</accession>